<proteinExistence type="predicted"/>
<reference evidence="1 2" key="1">
    <citation type="journal article" date="2016" name="Genome Biol. Evol.">
        <title>Divergent and convergent evolution of fungal pathogenicity.</title>
        <authorList>
            <person name="Shang Y."/>
            <person name="Xiao G."/>
            <person name="Zheng P."/>
            <person name="Cen K."/>
            <person name="Zhan S."/>
            <person name="Wang C."/>
        </authorList>
    </citation>
    <scope>NUCLEOTIDE SEQUENCE [LARGE SCALE GENOMIC DNA]</scope>
    <source>
        <strain evidence="1 2">RCEF 3172</strain>
    </source>
</reference>
<evidence type="ECO:0000313" key="1">
    <source>
        <dbReference type="EMBL" id="OAA33886.1"/>
    </source>
</evidence>
<name>A0A166VPG3_9HYPO</name>
<evidence type="ECO:0000313" key="2">
    <source>
        <dbReference type="Proteomes" id="UP000076863"/>
    </source>
</evidence>
<gene>
    <name evidence="1" type="ORF">BBO_09433</name>
</gene>
<dbReference type="AlphaFoldDB" id="A0A166VPG3"/>
<keyword evidence="2" id="KW-1185">Reference proteome</keyword>
<accession>A0A166VPG3</accession>
<comment type="caution">
    <text evidence="1">The sequence shown here is derived from an EMBL/GenBank/DDBJ whole genome shotgun (WGS) entry which is preliminary data.</text>
</comment>
<dbReference type="OrthoDB" id="5068804at2759"/>
<protein>
    <submittedName>
        <fullName evidence="1">Uncharacterized protein</fullName>
    </submittedName>
</protein>
<dbReference type="EMBL" id="AZHA01000083">
    <property type="protein sequence ID" value="OAA33886.1"/>
    <property type="molecule type" value="Genomic_DNA"/>
</dbReference>
<sequence length="161" mass="17587">MSPWELHGVSSAAVTDPLAFFGKHGLFYQEDAVIGNLVHTLDEAGKPSSPESFRALKKHIEENPNIRSILERYLTTDNPKVCLTFGSDIGHIFVFSITPTVADRLVLHTWAPGSHVIFYESSYKKDFQAVQASNGLLEVAEAAVKKGGCNEIAARMDKGGL</sequence>
<dbReference type="Proteomes" id="UP000076863">
    <property type="component" value="Unassembled WGS sequence"/>
</dbReference>
<organism evidence="1 2">
    <name type="scientific">Beauveria brongniartii RCEF 3172</name>
    <dbReference type="NCBI Taxonomy" id="1081107"/>
    <lineage>
        <taxon>Eukaryota</taxon>
        <taxon>Fungi</taxon>
        <taxon>Dikarya</taxon>
        <taxon>Ascomycota</taxon>
        <taxon>Pezizomycotina</taxon>
        <taxon>Sordariomycetes</taxon>
        <taxon>Hypocreomycetidae</taxon>
        <taxon>Hypocreales</taxon>
        <taxon>Cordycipitaceae</taxon>
        <taxon>Beauveria</taxon>
        <taxon>Beauveria brongniartii</taxon>
    </lineage>
</organism>